<organism evidence="1">
    <name type="scientific">mine drainage metagenome</name>
    <dbReference type="NCBI Taxonomy" id="410659"/>
    <lineage>
        <taxon>unclassified sequences</taxon>
        <taxon>metagenomes</taxon>
        <taxon>ecological metagenomes</taxon>
    </lineage>
</organism>
<accession>A0A1J5QC52</accession>
<dbReference type="EMBL" id="MLJW01000984">
    <property type="protein sequence ID" value="OIQ80992.1"/>
    <property type="molecule type" value="Genomic_DNA"/>
</dbReference>
<reference evidence="1" key="1">
    <citation type="submission" date="2016-10" db="EMBL/GenBank/DDBJ databases">
        <title>Sequence of Gallionella enrichment culture.</title>
        <authorList>
            <person name="Poehlein A."/>
            <person name="Muehling M."/>
            <person name="Daniel R."/>
        </authorList>
    </citation>
    <scope>NUCLEOTIDE SEQUENCE</scope>
</reference>
<proteinExistence type="predicted"/>
<gene>
    <name evidence="1" type="ORF">GALL_372530</name>
</gene>
<name>A0A1J5QC52_9ZZZZ</name>
<dbReference type="AlphaFoldDB" id="A0A1J5QC52"/>
<evidence type="ECO:0000313" key="1">
    <source>
        <dbReference type="EMBL" id="OIQ80992.1"/>
    </source>
</evidence>
<sequence>MIAQTTSAQILRFPPARRRDVDRDRARRRQPLNPLRAACTCHVTGVCRTCRAWDLRVRLAELIAGVA</sequence>
<protein>
    <submittedName>
        <fullName evidence="1">Uncharacterized protein</fullName>
    </submittedName>
</protein>
<comment type="caution">
    <text evidence="1">The sequence shown here is derived from an EMBL/GenBank/DDBJ whole genome shotgun (WGS) entry which is preliminary data.</text>
</comment>